<reference evidence="1" key="1">
    <citation type="submission" date="2007-04" db="EMBL/GenBank/DDBJ databases">
        <title>Annotation of Pediculus humanus corporis strain USDA.</title>
        <authorList>
            <person name="Kirkness E."/>
            <person name="Hannick L."/>
            <person name="Hass B."/>
            <person name="Bruggner R."/>
            <person name="Lawson D."/>
            <person name="Bidwell S."/>
            <person name="Joardar V."/>
            <person name="Caler E."/>
            <person name="Walenz B."/>
            <person name="Inman J."/>
            <person name="Schobel S."/>
            <person name="Galinsky K."/>
            <person name="Amedeo P."/>
            <person name="Strausberg R."/>
        </authorList>
    </citation>
    <scope>NUCLEOTIDE SEQUENCE</scope>
    <source>
        <strain evidence="1">USDA</strain>
    </source>
</reference>
<dbReference type="EMBL" id="DS235248">
    <property type="protein sequence ID" value="EEB13908.1"/>
    <property type="molecule type" value="Genomic_DNA"/>
</dbReference>
<protein>
    <submittedName>
        <fullName evidence="1 2">Uncharacterized protein</fullName>
    </submittedName>
</protein>
<dbReference type="EMBL" id="AAZO01003080">
    <property type="status" value="NOT_ANNOTATED_CDS"/>
    <property type="molecule type" value="Genomic_DNA"/>
</dbReference>
<reference evidence="1" key="2">
    <citation type="submission" date="2007-04" db="EMBL/GenBank/DDBJ databases">
        <title>The genome of the human body louse.</title>
        <authorList>
            <consortium name="The Human Body Louse Genome Consortium"/>
            <person name="Kirkness E."/>
            <person name="Walenz B."/>
            <person name="Hass B."/>
            <person name="Bruggner R."/>
            <person name="Strausberg R."/>
        </authorList>
    </citation>
    <scope>NUCLEOTIDE SEQUENCE</scope>
    <source>
        <strain evidence="1">USDA</strain>
    </source>
</reference>
<organism>
    <name type="scientific">Pediculus humanus subsp. corporis</name>
    <name type="common">Body louse</name>
    <dbReference type="NCBI Taxonomy" id="121224"/>
    <lineage>
        <taxon>Eukaryota</taxon>
        <taxon>Metazoa</taxon>
        <taxon>Ecdysozoa</taxon>
        <taxon>Arthropoda</taxon>
        <taxon>Hexapoda</taxon>
        <taxon>Insecta</taxon>
        <taxon>Pterygota</taxon>
        <taxon>Neoptera</taxon>
        <taxon>Paraneoptera</taxon>
        <taxon>Psocodea</taxon>
        <taxon>Troctomorpha</taxon>
        <taxon>Phthiraptera</taxon>
        <taxon>Anoplura</taxon>
        <taxon>Pediculidae</taxon>
        <taxon>Pediculus</taxon>
    </lineage>
</organism>
<dbReference type="GeneID" id="8235527"/>
<reference evidence="2" key="3">
    <citation type="submission" date="2020-05" db="UniProtKB">
        <authorList>
            <consortium name="EnsemblMetazoa"/>
        </authorList>
    </citation>
    <scope>IDENTIFICATION</scope>
    <source>
        <strain evidence="2">USDA</strain>
    </source>
</reference>
<dbReference type="AlphaFoldDB" id="E0VKK2"/>
<dbReference type="HOGENOM" id="CLU_2925372_0_0_1"/>
<evidence type="ECO:0000313" key="1">
    <source>
        <dbReference type="EMBL" id="EEB13908.1"/>
    </source>
</evidence>
<accession>E0VKK2</accession>
<name>E0VKK2_PEDHC</name>
<sequence length="61" mass="6804">MRVVVADAAAVALASATARCISPPQVFLTNYNKYVWQVVTNKLLHLKINYKGDERERSGLL</sequence>
<evidence type="ECO:0000313" key="3">
    <source>
        <dbReference type="Proteomes" id="UP000009046"/>
    </source>
</evidence>
<evidence type="ECO:0000313" key="2">
    <source>
        <dbReference type="EnsemblMetazoa" id="PHUM266300-PA"/>
    </source>
</evidence>
<dbReference type="InParanoid" id="E0VKK2"/>
<dbReference type="EnsemblMetazoa" id="PHUM266300-RA">
    <property type="protein sequence ID" value="PHUM266300-PA"/>
    <property type="gene ID" value="PHUM266300"/>
</dbReference>
<dbReference type="Proteomes" id="UP000009046">
    <property type="component" value="Unassembled WGS sequence"/>
</dbReference>
<dbReference type="KEGG" id="phu:Phum_PHUM266300"/>
<gene>
    <name evidence="2" type="primary">8235527</name>
    <name evidence="1" type="ORF">Phum_PHUM266300</name>
</gene>
<dbReference type="CTD" id="8235527"/>
<dbReference type="VEuPathDB" id="VectorBase:PHUM266300"/>
<keyword evidence="3" id="KW-1185">Reference proteome</keyword>
<dbReference type="RefSeq" id="XP_002426646.1">
    <property type="nucleotide sequence ID" value="XM_002426601.1"/>
</dbReference>
<proteinExistence type="predicted"/>